<protein>
    <recommendedName>
        <fullName evidence="2">BTB domain-containing protein</fullName>
    </recommendedName>
</protein>
<keyword evidence="1" id="KW-1133">Transmembrane helix</keyword>
<reference evidence="3 4" key="1">
    <citation type="submission" date="2020-03" db="EMBL/GenBank/DDBJ databases">
        <title>Draft Genome Sequence of Cudoniella acicularis.</title>
        <authorList>
            <person name="Buettner E."/>
            <person name="Kellner H."/>
        </authorList>
    </citation>
    <scope>NUCLEOTIDE SEQUENCE [LARGE SCALE GENOMIC DNA]</scope>
    <source>
        <strain evidence="3 4">DSM 108380</strain>
    </source>
</reference>
<dbReference type="Proteomes" id="UP000566819">
    <property type="component" value="Unassembled WGS sequence"/>
</dbReference>
<gene>
    <name evidence="3" type="ORF">G7Y89_g15223</name>
</gene>
<dbReference type="InterPro" id="IPR000210">
    <property type="entry name" value="BTB/POZ_dom"/>
</dbReference>
<dbReference type="EMBL" id="JAAMPI010002269">
    <property type="protein sequence ID" value="KAF4616184.1"/>
    <property type="molecule type" value="Genomic_DNA"/>
</dbReference>
<dbReference type="Pfam" id="PF00651">
    <property type="entry name" value="BTB"/>
    <property type="match status" value="1"/>
</dbReference>
<dbReference type="SUPFAM" id="SSF54695">
    <property type="entry name" value="POZ domain"/>
    <property type="match status" value="1"/>
</dbReference>
<keyword evidence="1" id="KW-0472">Membrane</keyword>
<evidence type="ECO:0000313" key="3">
    <source>
        <dbReference type="EMBL" id="KAF4616184.1"/>
    </source>
</evidence>
<dbReference type="PANTHER" id="PTHR47843:SF2">
    <property type="entry name" value="BTB DOMAIN-CONTAINING PROTEIN"/>
    <property type="match status" value="1"/>
</dbReference>
<dbReference type="AlphaFoldDB" id="A0A8H4VQB5"/>
<evidence type="ECO:0000256" key="1">
    <source>
        <dbReference type="SAM" id="Phobius"/>
    </source>
</evidence>
<dbReference type="PROSITE" id="PS50097">
    <property type="entry name" value="BTB"/>
    <property type="match status" value="1"/>
</dbReference>
<organism evidence="3 4">
    <name type="scientific">Cudoniella acicularis</name>
    <dbReference type="NCBI Taxonomy" id="354080"/>
    <lineage>
        <taxon>Eukaryota</taxon>
        <taxon>Fungi</taxon>
        <taxon>Dikarya</taxon>
        <taxon>Ascomycota</taxon>
        <taxon>Pezizomycotina</taxon>
        <taxon>Leotiomycetes</taxon>
        <taxon>Helotiales</taxon>
        <taxon>Tricladiaceae</taxon>
        <taxon>Cudoniella</taxon>
    </lineage>
</organism>
<dbReference type="SMART" id="SM00225">
    <property type="entry name" value="BTB"/>
    <property type="match status" value="1"/>
</dbReference>
<dbReference type="Gene3D" id="3.30.710.10">
    <property type="entry name" value="Potassium Channel Kv1.1, Chain A"/>
    <property type="match status" value="1"/>
</dbReference>
<keyword evidence="1" id="KW-0812">Transmembrane</keyword>
<accession>A0A8H4VQB5</accession>
<feature type="transmembrane region" description="Helical" evidence="1">
    <location>
        <begin position="713"/>
        <end position="738"/>
    </location>
</feature>
<dbReference type="OrthoDB" id="3481287at2759"/>
<evidence type="ECO:0000259" key="2">
    <source>
        <dbReference type="PROSITE" id="PS50097"/>
    </source>
</evidence>
<proteinExistence type="predicted"/>
<feature type="domain" description="BTB" evidence="2">
    <location>
        <begin position="932"/>
        <end position="1003"/>
    </location>
</feature>
<sequence>MVACHVIALLPWRPHSDRLIPIPTPDYIFAILIPPVDYMESPKESFIATDCCAFCHEQFPPHGLQGFDAWQSNVRAVLCLDSNGEGSIELTEPARLPDIDDDIDVALTGRLQIQTIEISRDPRVSQKRQTDRLAFCFHDWCYSILIWKLEGCPTSVIYKLARTLTPDSSIWENICERRHDLDSASRLQMLASNESQPLFLSRLPVELRTYIWRYIGLMTPYSVFILVAGEVSRLALHLRYHSSRDINLERGSHLSAKMISVFGTEYIQELVIDRDIEGNSRSFENTTGVKYITSLGGICAIQLLSIDWESDWIGKIPNAQCIWHGLIRGKASTFQYGYNDLNCAVISSSEPFSRTQVVWDRPDFPSSLLDPDAALFDLHRDIIRTMTNAPERRFFRYLSLYCEGEYTKGLSIHVSGRGIVGLETHFTRASRVSGYRSGCALHFPLCPEERIAYAWLRIVNSPSPAFGAPALMIQTTLGRIHTFGSYILPSLVVSNRYKWILLQHEGCIAGFYYENVNSGTAIMRLGVTGDSTAARAAPLPPQYHNCDFPSPPIGSPNAGLFLSFAVLSGLERVDVCHVDKRCTGMLIHYLDSHTVVLGQWHASCASQYSCIYNSNGPSSTKIYFRMSKSRDRQIVTAISFSLDTIEVTQDSDCQVFSVGEHIAWWFSERNDKILRWTGDLLHIPEDSELILSERMGFPSDSDDMIIRSCTRRISFLCFDLSLNLIVLITIFAVIDLLAHRLLQSTRRNTLSQLRVLNVSPSVVISDVFILAPFPTTVGTPEWYQCLQTEHLTCSGPLAFGEAKDSDFLSSLFEISDDNVAPPIGLVSYSSIDVRNMSSLSTISTAPETSPTSTPDLDYKQGSISVFELDKMAPSTTIPPLAPQTTPAISIPSISITSDLSSDVSSPANNSARLVRNEAKSRKKKLNFSCSQELVTLLVGKEENAIKFVIHKEFACHYSPIFETAFNSPFIEGQTQEYRLEDASEGAAQFLIQWIYHQELEITQLEEGNAQDDTQETQELIYLWVLADKLIMPKLQNQAIRILDQIIRKRLSLSLSHLSYVYENTPPGSPLRQYFVRACACYLKTGFPESSLEKLPKEFLMELVSILKLEQTFESRRKIAPHRNLTEFDVVE</sequence>
<keyword evidence="4" id="KW-1185">Reference proteome</keyword>
<comment type="caution">
    <text evidence="3">The sequence shown here is derived from an EMBL/GenBank/DDBJ whole genome shotgun (WGS) entry which is preliminary data.</text>
</comment>
<name>A0A8H4VQB5_9HELO</name>
<dbReference type="PANTHER" id="PTHR47843">
    <property type="entry name" value="BTB DOMAIN-CONTAINING PROTEIN-RELATED"/>
    <property type="match status" value="1"/>
</dbReference>
<dbReference type="CDD" id="cd18186">
    <property type="entry name" value="BTB_POZ_ZBTB_KLHL-like"/>
    <property type="match status" value="1"/>
</dbReference>
<dbReference type="InterPro" id="IPR011333">
    <property type="entry name" value="SKP1/BTB/POZ_sf"/>
</dbReference>
<evidence type="ECO:0000313" key="4">
    <source>
        <dbReference type="Proteomes" id="UP000566819"/>
    </source>
</evidence>